<accession>A0A8T0PC17</accession>
<proteinExistence type="predicted"/>
<dbReference type="AlphaFoldDB" id="A0A8T0PC17"/>
<keyword evidence="2" id="KW-1185">Reference proteome</keyword>
<dbReference type="EMBL" id="CM029051">
    <property type="protein sequence ID" value="KAG2559807.1"/>
    <property type="molecule type" value="Genomic_DNA"/>
</dbReference>
<sequence length="48" mass="5870">MMTYSCDRLLTFQAFMPLLSTDSEHLGKQHREVFCWLLLRSFMMKNRR</sequence>
<evidence type="ECO:0000313" key="2">
    <source>
        <dbReference type="Proteomes" id="UP000823388"/>
    </source>
</evidence>
<evidence type="ECO:0000313" key="1">
    <source>
        <dbReference type="EMBL" id="KAG2559807.1"/>
    </source>
</evidence>
<comment type="caution">
    <text evidence="1">The sequence shown here is derived from an EMBL/GenBank/DDBJ whole genome shotgun (WGS) entry which is preliminary data.</text>
</comment>
<dbReference type="Proteomes" id="UP000823388">
    <property type="component" value="Chromosome 8K"/>
</dbReference>
<name>A0A8T0PC17_PANVG</name>
<protein>
    <submittedName>
        <fullName evidence="1">Uncharacterized protein</fullName>
    </submittedName>
</protein>
<gene>
    <name evidence="1" type="ORF">PVAP13_8KG050240</name>
</gene>
<organism evidence="1 2">
    <name type="scientific">Panicum virgatum</name>
    <name type="common">Blackwell switchgrass</name>
    <dbReference type="NCBI Taxonomy" id="38727"/>
    <lineage>
        <taxon>Eukaryota</taxon>
        <taxon>Viridiplantae</taxon>
        <taxon>Streptophyta</taxon>
        <taxon>Embryophyta</taxon>
        <taxon>Tracheophyta</taxon>
        <taxon>Spermatophyta</taxon>
        <taxon>Magnoliopsida</taxon>
        <taxon>Liliopsida</taxon>
        <taxon>Poales</taxon>
        <taxon>Poaceae</taxon>
        <taxon>PACMAD clade</taxon>
        <taxon>Panicoideae</taxon>
        <taxon>Panicodae</taxon>
        <taxon>Paniceae</taxon>
        <taxon>Panicinae</taxon>
        <taxon>Panicum</taxon>
        <taxon>Panicum sect. Hiantes</taxon>
    </lineage>
</organism>
<reference evidence="1" key="1">
    <citation type="submission" date="2020-05" db="EMBL/GenBank/DDBJ databases">
        <title>WGS assembly of Panicum virgatum.</title>
        <authorList>
            <person name="Lovell J.T."/>
            <person name="Jenkins J."/>
            <person name="Shu S."/>
            <person name="Juenger T.E."/>
            <person name="Schmutz J."/>
        </authorList>
    </citation>
    <scope>NUCLEOTIDE SEQUENCE</scope>
    <source>
        <strain evidence="1">AP13</strain>
    </source>
</reference>